<dbReference type="Gene3D" id="3.40.30.10">
    <property type="entry name" value="Glutaredoxin"/>
    <property type="match status" value="1"/>
</dbReference>
<dbReference type="PROSITE" id="PS51352">
    <property type="entry name" value="THIOREDOXIN_2"/>
    <property type="match status" value="1"/>
</dbReference>
<comment type="caution">
    <text evidence="4">The sequence shown here is derived from an EMBL/GenBank/DDBJ whole genome shotgun (WGS) entry which is preliminary data.</text>
</comment>
<proteinExistence type="inferred from homology"/>
<dbReference type="CDD" id="cd02947">
    <property type="entry name" value="TRX_family"/>
    <property type="match status" value="1"/>
</dbReference>
<keyword evidence="1" id="KW-1015">Disulfide bond</keyword>
<dbReference type="Proteomes" id="UP001479436">
    <property type="component" value="Unassembled WGS sequence"/>
</dbReference>
<evidence type="ECO:0000256" key="2">
    <source>
        <dbReference type="PIRNR" id="PIRNR000077"/>
    </source>
</evidence>
<organism evidence="4 5">
    <name type="scientific">Basidiobolus ranarum</name>
    <dbReference type="NCBI Taxonomy" id="34480"/>
    <lineage>
        <taxon>Eukaryota</taxon>
        <taxon>Fungi</taxon>
        <taxon>Fungi incertae sedis</taxon>
        <taxon>Zoopagomycota</taxon>
        <taxon>Entomophthoromycotina</taxon>
        <taxon>Basidiobolomycetes</taxon>
        <taxon>Basidiobolales</taxon>
        <taxon>Basidiobolaceae</taxon>
        <taxon>Basidiobolus</taxon>
    </lineage>
</organism>
<dbReference type="NCBIfam" id="TIGR01068">
    <property type="entry name" value="thioredoxin"/>
    <property type="match status" value="1"/>
</dbReference>
<dbReference type="Pfam" id="PF00085">
    <property type="entry name" value="Thioredoxin"/>
    <property type="match status" value="1"/>
</dbReference>
<comment type="similarity">
    <text evidence="2">Belongs to the thioredoxin family.</text>
</comment>
<dbReference type="EMBL" id="JASJQH010007234">
    <property type="protein sequence ID" value="KAK9712158.1"/>
    <property type="molecule type" value="Genomic_DNA"/>
</dbReference>
<gene>
    <name evidence="4" type="primary">TRX1_1</name>
    <name evidence="4" type="ORF">K7432_007338</name>
</gene>
<protein>
    <recommendedName>
        <fullName evidence="2">Thioredoxin</fullName>
    </recommendedName>
</protein>
<keyword evidence="5" id="KW-1185">Reference proteome</keyword>
<accession>A0ABR2W094</accession>
<dbReference type="PRINTS" id="PR00421">
    <property type="entry name" value="THIOREDOXIN"/>
</dbReference>
<dbReference type="SUPFAM" id="SSF52833">
    <property type="entry name" value="Thioredoxin-like"/>
    <property type="match status" value="1"/>
</dbReference>
<evidence type="ECO:0000313" key="5">
    <source>
        <dbReference type="Proteomes" id="UP001479436"/>
    </source>
</evidence>
<reference evidence="4 5" key="1">
    <citation type="submission" date="2023-04" db="EMBL/GenBank/DDBJ databases">
        <title>Genome of Basidiobolus ranarum AG-B5.</title>
        <authorList>
            <person name="Stajich J.E."/>
            <person name="Carter-House D."/>
            <person name="Gryganskyi A."/>
        </authorList>
    </citation>
    <scope>NUCLEOTIDE SEQUENCE [LARGE SCALE GENOMIC DNA]</scope>
    <source>
        <strain evidence="4 5">AG-B5</strain>
    </source>
</reference>
<dbReference type="InterPro" id="IPR036249">
    <property type="entry name" value="Thioredoxin-like_sf"/>
</dbReference>
<feature type="domain" description="Thioredoxin" evidence="3">
    <location>
        <begin position="1"/>
        <end position="105"/>
    </location>
</feature>
<evidence type="ECO:0000313" key="4">
    <source>
        <dbReference type="EMBL" id="KAK9712158.1"/>
    </source>
</evidence>
<evidence type="ECO:0000256" key="1">
    <source>
        <dbReference type="ARBA" id="ARBA00023157"/>
    </source>
</evidence>
<dbReference type="PIRSF" id="PIRSF000077">
    <property type="entry name" value="Thioredoxin"/>
    <property type="match status" value="1"/>
</dbReference>
<evidence type="ECO:0000259" key="3">
    <source>
        <dbReference type="PROSITE" id="PS51352"/>
    </source>
</evidence>
<dbReference type="InterPro" id="IPR005746">
    <property type="entry name" value="Thioredoxin"/>
</dbReference>
<dbReference type="InterPro" id="IPR013766">
    <property type="entry name" value="Thioredoxin_domain"/>
</dbReference>
<dbReference type="PROSITE" id="PS00194">
    <property type="entry name" value="THIOREDOXIN_1"/>
    <property type="match status" value="1"/>
</dbReference>
<sequence>MAIQHVQSVSEFEELLNSGKYVVVDFFATWCGPCKLVGPKFEKLSSSFPDAIFVKVDVDELPDLAASASVRSMPTFHIYKDGQKVNEIIGANPAKLIDVVTTTLTQ</sequence>
<dbReference type="InterPro" id="IPR017937">
    <property type="entry name" value="Thioredoxin_CS"/>
</dbReference>
<dbReference type="PANTHER" id="PTHR46115">
    <property type="entry name" value="THIOREDOXIN-LIKE PROTEIN 1"/>
    <property type="match status" value="1"/>
</dbReference>
<name>A0ABR2W094_9FUNG</name>